<evidence type="ECO:0000256" key="11">
    <source>
        <dbReference type="SAM" id="MobiDB-lite"/>
    </source>
</evidence>
<dbReference type="Gramene" id="LPERR03G18400.1">
    <property type="protein sequence ID" value="LPERR03G18400.1"/>
    <property type="gene ID" value="LPERR03G18400"/>
</dbReference>
<dbReference type="STRING" id="77586.A0A0D9VV99"/>
<evidence type="ECO:0000256" key="9">
    <source>
        <dbReference type="ARBA" id="ARBA00023128"/>
    </source>
</evidence>
<reference evidence="12" key="3">
    <citation type="submission" date="2015-04" db="UniProtKB">
        <authorList>
            <consortium name="EnsemblPlants"/>
        </authorList>
    </citation>
    <scope>IDENTIFICATION</scope>
</reference>
<evidence type="ECO:0000256" key="8">
    <source>
        <dbReference type="ARBA" id="ARBA00023010"/>
    </source>
</evidence>
<dbReference type="PANTHER" id="PTHR10485">
    <property type="entry name" value="MITOCHONDRIAL IMPORT INNER MEMBRANE TRANSLOCASE SUBUNIT TIM-17"/>
    <property type="match status" value="1"/>
</dbReference>
<evidence type="ECO:0000256" key="5">
    <source>
        <dbReference type="ARBA" id="ARBA00022792"/>
    </source>
</evidence>
<accession>A0A0D9VV99</accession>
<evidence type="ECO:0000256" key="3">
    <source>
        <dbReference type="ARBA" id="ARBA00022448"/>
    </source>
</evidence>
<evidence type="ECO:0000256" key="7">
    <source>
        <dbReference type="ARBA" id="ARBA00022989"/>
    </source>
</evidence>
<evidence type="ECO:0000256" key="4">
    <source>
        <dbReference type="ARBA" id="ARBA00022692"/>
    </source>
</evidence>
<keyword evidence="10" id="KW-0472">Membrane</keyword>
<evidence type="ECO:0000313" key="12">
    <source>
        <dbReference type="EnsemblPlants" id="LPERR03G18400.1"/>
    </source>
</evidence>
<dbReference type="EnsemblPlants" id="LPERR03G18400.1">
    <property type="protein sequence ID" value="LPERR03G18400.1"/>
    <property type="gene ID" value="LPERR03G18400"/>
</dbReference>
<protein>
    <submittedName>
        <fullName evidence="12">Uncharacterized protein</fullName>
    </submittedName>
</protein>
<evidence type="ECO:0000256" key="10">
    <source>
        <dbReference type="ARBA" id="ARBA00023136"/>
    </source>
</evidence>
<evidence type="ECO:0000313" key="13">
    <source>
        <dbReference type="Proteomes" id="UP000032180"/>
    </source>
</evidence>
<reference evidence="13" key="2">
    <citation type="submission" date="2013-12" db="EMBL/GenBank/DDBJ databases">
        <authorList>
            <person name="Yu Y."/>
            <person name="Lee S."/>
            <person name="de Baynast K."/>
            <person name="Wissotski M."/>
            <person name="Liu L."/>
            <person name="Talag J."/>
            <person name="Goicoechea J."/>
            <person name="Angelova A."/>
            <person name="Jetty R."/>
            <person name="Kudrna D."/>
            <person name="Golser W."/>
            <person name="Rivera L."/>
            <person name="Zhang J."/>
            <person name="Wing R."/>
        </authorList>
    </citation>
    <scope>NUCLEOTIDE SEQUENCE</scope>
</reference>
<sequence length="127" mass="13784">MTTRTAVRSHASRRSDPLALRNRPTPSDHTTPAAPPNIRRRYDELAAAFLAVFCFAERATACARGGKYDDDGWNFIAAGAATSGFLRLRQGPLPAGRAALSTGLFCAIVECASLVIHRVINTRTRRT</sequence>
<keyword evidence="13" id="KW-1185">Reference proteome</keyword>
<keyword evidence="5" id="KW-0999">Mitochondrion inner membrane</keyword>
<evidence type="ECO:0000256" key="6">
    <source>
        <dbReference type="ARBA" id="ARBA00022927"/>
    </source>
</evidence>
<comment type="subcellular location">
    <subcellularLocation>
        <location evidence="1">Mitochondrion inner membrane</location>
        <topology evidence="1">Multi-pass membrane protein</topology>
    </subcellularLocation>
</comment>
<dbReference type="GO" id="GO:0008320">
    <property type="term" value="F:protein transmembrane transporter activity"/>
    <property type="evidence" value="ECO:0007669"/>
    <property type="project" value="TreeGrafter"/>
</dbReference>
<keyword evidence="6" id="KW-0653">Protein transport</keyword>
<name>A0A0D9VV99_9ORYZ</name>
<proteinExistence type="inferred from homology"/>
<dbReference type="HOGENOM" id="CLU_1973708_0_0_1"/>
<feature type="region of interest" description="Disordered" evidence="11">
    <location>
        <begin position="1"/>
        <end position="37"/>
    </location>
</feature>
<keyword evidence="3" id="KW-0813">Transport</keyword>
<dbReference type="GO" id="GO:0005744">
    <property type="term" value="C:TIM23 mitochondrial import inner membrane translocase complex"/>
    <property type="evidence" value="ECO:0007669"/>
    <property type="project" value="TreeGrafter"/>
</dbReference>
<dbReference type="GO" id="GO:0030150">
    <property type="term" value="P:protein import into mitochondrial matrix"/>
    <property type="evidence" value="ECO:0007669"/>
    <property type="project" value="TreeGrafter"/>
</dbReference>
<reference evidence="12 13" key="1">
    <citation type="submission" date="2012-08" db="EMBL/GenBank/DDBJ databases">
        <title>Oryza genome evolution.</title>
        <authorList>
            <person name="Wing R.A."/>
        </authorList>
    </citation>
    <scope>NUCLEOTIDE SEQUENCE</scope>
</reference>
<organism evidence="12 13">
    <name type="scientific">Leersia perrieri</name>
    <dbReference type="NCBI Taxonomy" id="77586"/>
    <lineage>
        <taxon>Eukaryota</taxon>
        <taxon>Viridiplantae</taxon>
        <taxon>Streptophyta</taxon>
        <taxon>Embryophyta</taxon>
        <taxon>Tracheophyta</taxon>
        <taxon>Spermatophyta</taxon>
        <taxon>Magnoliopsida</taxon>
        <taxon>Liliopsida</taxon>
        <taxon>Poales</taxon>
        <taxon>Poaceae</taxon>
        <taxon>BOP clade</taxon>
        <taxon>Oryzoideae</taxon>
        <taxon>Oryzeae</taxon>
        <taxon>Oryzinae</taxon>
        <taxon>Leersia</taxon>
    </lineage>
</organism>
<keyword evidence="8" id="KW-0811">Translocation</keyword>
<keyword evidence="4" id="KW-0812">Transmembrane</keyword>
<dbReference type="Proteomes" id="UP000032180">
    <property type="component" value="Chromosome 3"/>
</dbReference>
<dbReference type="AlphaFoldDB" id="A0A0D9VV99"/>
<dbReference type="PANTHER" id="PTHR10485:SF0">
    <property type="entry name" value="AT05822P-RELATED"/>
    <property type="match status" value="1"/>
</dbReference>
<comment type="similarity">
    <text evidence="2">Belongs to the Tim17/Tim22/Tim23 family.</text>
</comment>
<evidence type="ECO:0000256" key="2">
    <source>
        <dbReference type="ARBA" id="ARBA00008444"/>
    </source>
</evidence>
<keyword evidence="7" id="KW-1133">Transmembrane helix</keyword>
<keyword evidence="9" id="KW-0496">Mitochondrion</keyword>
<evidence type="ECO:0000256" key="1">
    <source>
        <dbReference type="ARBA" id="ARBA00004448"/>
    </source>
</evidence>